<reference evidence="1" key="1">
    <citation type="submission" date="2015-12" db="EMBL/GenBank/DDBJ databases">
        <title>Gene expression during late stages of embryo sac development: a critical building block for successful pollen-pistil interactions.</title>
        <authorList>
            <person name="Liu Y."/>
            <person name="Joly V."/>
            <person name="Sabar M."/>
            <person name="Matton D.P."/>
        </authorList>
    </citation>
    <scope>NUCLEOTIDE SEQUENCE</scope>
</reference>
<name>A0A0V0H1C9_SOLCH</name>
<dbReference type="EMBL" id="GEDG01026893">
    <property type="protein sequence ID" value="JAP14207.1"/>
    <property type="molecule type" value="Transcribed_RNA"/>
</dbReference>
<accession>A0A0V0H1C9</accession>
<sequence length="89" mass="10381">MVPSLDHAIVELFSELPNQNNFCKVLSTNYFHSKNLRLNYLHSKEPVDILILDTESCQNLVCLPLRNLIFVFTTKSHHKLDICFQRPKP</sequence>
<proteinExistence type="predicted"/>
<dbReference type="EMBL" id="GEDG01022715">
    <property type="protein sequence ID" value="JAP17284.1"/>
    <property type="molecule type" value="Transcribed_RNA"/>
</dbReference>
<evidence type="ECO:0000313" key="1">
    <source>
        <dbReference type="EMBL" id="JAP14207.1"/>
    </source>
</evidence>
<dbReference type="AlphaFoldDB" id="A0A0V0H1C9"/>
<protein>
    <submittedName>
        <fullName evidence="1">Putative ovule protein</fullName>
    </submittedName>
</protein>
<organism evidence="1">
    <name type="scientific">Solanum chacoense</name>
    <name type="common">Chaco potato</name>
    <dbReference type="NCBI Taxonomy" id="4108"/>
    <lineage>
        <taxon>Eukaryota</taxon>
        <taxon>Viridiplantae</taxon>
        <taxon>Streptophyta</taxon>
        <taxon>Embryophyta</taxon>
        <taxon>Tracheophyta</taxon>
        <taxon>Spermatophyta</taxon>
        <taxon>Magnoliopsida</taxon>
        <taxon>eudicotyledons</taxon>
        <taxon>Gunneridae</taxon>
        <taxon>Pentapetalae</taxon>
        <taxon>asterids</taxon>
        <taxon>lamiids</taxon>
        <taxon>Solanales</taxon>
        <taxon>Solanaceae</taxon>
        <taxon>Solanoideae</taxon>
        <taxon>Solaneae</taxon>
        <taxon>Solanum</taxon>
    </lineage>
</organism>